<dbReference type="InterPro" id="IPR036179">
    <property type="entry name" value="Ig-like_dom_sf"/>
</dbReference>
<dbReference type="Gene3D" id="2.60.40.10">
    <property type="entry name" value="Immunoglobulins"/>
    <property type="match status" value="4"/>
</dbReference>
<dbReference type="RefSeq" id="XP_028985825.1">
    <property type="nucleotide sequence ID" value="XM_029129992.2"/>
</dbReference>
<dbReference type="PROSITE" id="PS50835">
    <property type="entry name" value="IG_LIKE"/>
    <property type="match status" value="2"/>
</dbReference>
<keyword evidence="1" id="KW-0472">Membrane</keyword>
<dbReference type="KEGG" id="bspl:114843441"/>
<evidence type="ECO:0000313" key="4">
    <source>
        <dbReference type="Proteomes" id="UP000515150"/>
    </source>
</evidence>
<accession>A0A6P7KW45</accession>
<dbReference type="Proteomes" id="UP000515150">
    <property type="component" value="Chromosome 16"/>
</dbReference>
<dbReference type="PANTHER" id="PTHR46484">
    <property type="entry name" value="SI:CH211-171H4.5-RELATED"/>
    <property type="match status" value="1"/>
</dbReference>
<dbReference type="InterPro" id="IPR013783">
    <property type="entry name" value="Ig-like_fold"/>
</dbReference>
<keyword evidence="1" id="KW-0812">Transmembrane</keyword>
<reference evidence="5" key="1">
    <citation type="submission" date="2025-08" db="UniProtKB">
        <authorList>
            <consortium name="RefSeq"/>
        </authorList>
    </citation>
    <scope>IDENTIFICATION</scope>
</reference>
<dbReference type="AlphaFoldDB" id="A0A6P7KW45"/>
<dbReference type="InterPro" id="IPR007110">
    <property type="entry name" value="Ig-like_dom"/>
</dbReference>
<organism evidence="4 5">
    <name type="scientific">Betta splendens</name>
    <name type="common">Siamese fighting fish</name>
    <dbReference type="NCBI Taxonomy" id="158456"/>
    <lineage>
        <taxon>Eukaryota</taxon>
        <taxon>Metazoa</taxon>
        <taxon>Chordata</taxon>
        <taxon>Craniata</taxon>
        <taxon>Vertebrata</taxon>
        <taxon>Euteleostomi</taxon>
        <taxon>Actinopterygii</taxon>
        <taxon>Neopterygii</taxon>
        <taxon>Teleostei</taxon>
        <taxon>Neoteleostei</taxon>
        <taxon>Acanthomorphata</taxon>
        <taxon>Anabantaria</taxon>
        <taxon>Anabantiformes</taxon>
        <taxon>Anabantoidei</taxon>
        <taxon>Osphronemidae</taxon>
        <taxon>Betta</taxon>
    </lineage>
</organism>
<evidence type="ECO:0000313" key="5">
    <source>
        <dbReference type="RefSeq" id="XP_028985825.1"/>
    </source>
</evidence>
<evidence type="ECO:0000256" key="1">
    <source>
        <dbReference type="SAM" id="Phobius"/>
    </source>
</evidence>
<dbReference type="SUPFAM" id="SSF48726">
    <property type="entry name" value="Immunoglobulin"/>
    <property type="match status" value="3"/>
</dbReference>
<proteinExistence type="predicted"/>
<keyword evidence="5" id="KW-0675">Receptor</keyword>
<keyword evidence="2" id="KW-0732">Signal</keyword>
<evidence type="ECO:0000256" key="2">
    <source>
        <dbReference type="SAM" id="SignalP"/>
    </source>
</evidence>
<evidence type="ECO:0000259" key="3">
    <source>
        <dbReference type="PROSITE" id="PS50835"/>
    </source>
</evidence>
<name>A0A6P7KW45_BETSP</name>
<feature type="transmembrane region" description="Helical" evidence="1">
    <location>
        <begin position="432"/>
        <end position="456"/>
    </location>
</feature>
<feature type="domain" description="Ig-like" evidence="3">
    <location>
        <begin position="148"/>
        <end position="247"/>
    </location>
</feature>
<feature type="chain" id="PRO_5028370356" evidence="2">
    <location>
        <begin position="19"/>
        <end position="565"/>
    </location>
</feature>
<keyword evidence="1" id="KW-1133">Transmembrane helix</keyword>
<dbReference type="InParanoid" id="A0A6P7KW45"/>
<dbReference type="SMART" id="SM00409">
    <property type="entry name" value="IG"/>
    <property type="match status" value="3"/>
</dbReference>
<keyword evidence="4" id="KW-1185">Reference proteome</keyword>
<dbReference type="InterPro" id="IPR003599">
    <property type="entry name" value="Ig_sub"/>
</dbReference>
<dbReference type="PANTHER" id="PTHR46484:SF3">
    <property type="entry name" value="MYELIN-ASSOCIATED GLYCOPROTEIN-LIKE"/>
    <property type="match status" value="1"/>
</dbReference>
<sequence length="565" mass="62073">MHVVFLVCSLIFAMFGSARPVSPVPSVPDRVQALVGSCVVVPCSFPPPAAPPSGRRREKVDVRVRVKSGGYFMPLTSTAFNSEQKDRVSRDFLGRASLFGSIANGDCSVKIERISQDDSRMFEVALKGGGDLLWGKPKTFNLDVVETPEAPVISGTLSATEGQRVALNCSVSYHCPTTPPALRWTLERGAKLNGAEHGEVQTLKPEPHRLMLLAPLSFTASHQPKPRLRCEASFPGARPLSTSEDLHVTFSPKDVRVQVQTLAVVEGGTALLVCSCKADPPAAAYRWSYTDRNRTVDLRQHTHAVRLHNVTRGMRVRCSAQNLVGRGESKPTSLNIQYKPAILRLSSVCALEGTEVRCHCFVDSNPRAAVTWSVNGTVPPPDYNVSVTSEPHAVKASLNGRMDKRLVVICFAFNAWGNDSLLLLQREEEAPLVWLLIPAVAICLLIFLLALISYCCRRRAQKHVLRRPPAVYPEDLGIYQDRMPMYINCTEVTHIYTNGSYQLVYQNCTPLFVRNSQIRPIGRRGGERKRRGEGGGGRALGVRGIREVQSPAGADAETGIYLEVL</sequence>
<feature type="domain" description="Ig-like" evidence="3">
    <location>
        <begin position="252"/>
        <end position="335"/>
    </location>
</feature>
<gene>
    <name evidence="5" type="primary">LOC114843441</name>
</gene>
<protein>
    <submittedName>
        <fullName evidence="5">B-cell receptor CD22</fullName>
    </submittedName>
</protein>
<dbReference type="GeneID" id="114843441"/>
<dbReference type="OrthoDB" id="25840at2759"/>
<feature type="signal peptide" evidence="2">
    <location>
        <begin position="1"/>
        <end position="18"/>
    </location>
</feature>